<sequence length="758" mass="86352">MKRNYFKSKLFLKYIWSYLFILLIPLVLMTLFIYRNAITNLRSEIEQSGLNQLTQAKIIIDGRMKELSEIASRVSYDMRLTPYRVHDAFYSGEAIQALDQYKATSSIIGEMFLYFHKDSKIYSANGLSSLEVFSGSFKFNNWDKETMFSDLNTVKFPTMRPADTVIRNSRLEVKMLAFLVPITPFNPNPHGTVLYFIKESELTSLIDSILGNYQGFTYILDDQGQILVDNRQGEALTPTEAESLFGLASGVHERTLNGKPHSIVSVTSENNGWSYVSVMPSSQFASSVVHVRSFIIMLFSILVLVGASIALLLARMQYRPISTLAEFANSQAKPKHKADGARLAGNELDRIRGALQEYSLRVDLQEPYARNHFLSMLLKYGNAQSITPELQEAFDLRFDRSFHFVMVIGWNESKESAEERQERQERLEQLAQIQFPELDAHCYGVELPQLDQLALIISFDGNHTLQEFTHIRSIVEAISGHLLKTFDVAPTIGVGTCYSSPDQLNQSYIEAYSAFEWRTSAGYGTVTYFEKLSYSPDPATLWIPNSSLLKLSQSLKKGSFDVAAQMIRPAIRGLQATELSALIRRCVCFDILNAMMKTAAEVGIPNLVQEVSPNMINSYSLDELERGFLGLASRICEQVERNDQREEQSQMDLIVSYIDAHYMDYTISLETIAVEFDISPSHVSRTFKEKVGLNFIQYIWQKRLDEVMRQLRETNDPLKDIINRVGYQDTPNFIRKFKKETGHTPGQYRKLHAELETG</sequence>
<feature type="transmembrane region" description="Helical" evidence="4">
    <location>
        <begin position="294"/>
        <end position="314"/>
    </location>
</feature>
<reference evidence="6 7" key="1">
    <citation type="submission" date="2018-07" db="EMBL/GenBank/DDBJ databases">
        <title>Genomic Encyclopedia of Type Strains, Phase III (KMG-III): the genomes of soil and plant-associated and newly described type strains.</title>
        <authorList>
            <person name="Whitman W."/>
        </authorList>
    </citation>
    <scope>NUCLEOTIDE SEQUENCE [LARGE SCALE GENOMIC DNA]</scope>
    <source>
        <strain evidence="6 7">CECT 8236</strain>
    </source>
</reference>
<dbReference type="OrthoDB" id="2647120at2"/>
<dbReference type="SMART" id="SM00342">
    <property type="entry name" value="HTH_ARAC"/>
    <property type="match status" value="1"/>
</dbReference>
<dbReference type="Pfam" id="PF17853">
    <property type="entry name" value="GGDEF_2"/>
    <property type="match status" value="1"/>
</dbReference>
<dbReference type="RefSeq" id="WP_115995679.1">
    <property type="nucleotide sequence ID" value="NZ_QRDY01000031.1"/>
</dbReference>
<gene>
    <name evidence="6" type="ORF">DFP95_13123</name>
</gene>
<dbReference type="GO" id="GO:0003700">
    <property type="term" value="F:DNA-binding transcription factor activity"/>
    <property type="evidence" value="ECO:0007669"/>
    <property type="project" value="InterPro"/>
</dbReference>
<keyword evidence="4" id="KW-0472">Membrane</keyword>
<keyword evidence="4" id="KW-0812">Transmembrane</keyword>
<evidence type="ECO:0000256" key="2">
    <source>
        <dbReference type="ARBA" id="ARBA00023125"/>
    </source>
</evidence>
<dbReference type="PROSITE" id="PS00041">
    <property type="entry name" value="HTH_ARAC_FAMILY_1"/>
    <property type="match status" value="1"/>
</dbReference>
<dbReference type="Proteomes" id="UP000256869">
    <property type="component" value="Unassembled WGS sequence"/>
</dbReference>
<dbReference type="SUPFAM" id="SSF46689">
    <property type="entry name" value="Homeodomain-like"/>
    <property type="match status" value="2"/>
</dbReference>
<dbReference type="GO" id="GO:0043565">
    <property type="term" value="F:sequence-specific DNA binding"/>
    <property type="evidence" value="ECO:0007669"/>
    <property type="project" value="InterPro"/>
</dbReference>
<keyword evidence="1" id="KW-0805">Transcription regulation</keyword>
<accession>A0A3D9HTG4</accession>
<evidence type="ECO:0000259" key="5">
    <source>
        <dbReference type="PROSITE" id="PS01124"/>
    </source>
</evidence>
<dbReference type="InterPro" id="IPR009057">
    <property type="entry name" value="Homeodomain-like_sf"/>
</dbReference>
<dbReference type="AlphaFoldDB" id="A0A3D9HTG4"/>
<dbReference type="PANTHER" id="PTHR43280">
    <property type="entry name" value="ARAC-FAMILY TRANSCRIPTIONAL REGULATOR"/>
    <property type="match status" value="1"/>
</dbReference>
<keyword evidence="2 6" id="KW-0238">DNA-binding</keyword>
<keyword evidence="7" id="KW-1185">Reference proteome</keyword>
<dbReference type="InterPro" id="IPR018062">
    <property type="entry name" value="HTH_AraC-typ_CS"/>
</dbReference>
<proteinExistence type="predicted"/>
<keyword evidence="3" id="KW-0804">Transcription</keyword>
<evidence type="ECO:0000256" key="1">
    <source>
        <dbReference type="ARBA" id="ARBA00023015"/>
    </source>
</evidence>
<dbReference type="InterPro" id="IPR041522">
    <property type="entry name" value="CdaR_GGDEF"/>
</dbReference>
<dbReference type="EMBL" id="QRDY01000031">
    <property type="protein sequence ID" value="RED52757.1"/>
    <property type="molecule type" value="Genomic_DNA"/>
</dbReference>
<dbReference type="PROSITE" id="PS01124">
    <property type="entry name" value="HTH_ARAC_FAMILY_2"/>
    <property type="match status" value="1"/>
</dbReference>
<feature type="domain" description="HTH araC/xylS-type" evidence="5">
    <location>
        <begin position="652"/>
        <end position="751"/>
    </location>
</feature>
<name>A0A3D9HTG4_9BACL</name>
<dbReference type="Pfam" id="PF12833">
    <property type="entry name" value="HTH_18"/>
    <property type="match status" value="1"/>
</dbReference>
<evidence type="ECO:0000313" key="7">
    <source>
        <dbReference type="Proteomes" id="UP000256869"/>
    </source>
</evidence>
<organism evidence="6 7">
    <name type="scientific">Cohnella lupini</name>
    <dbReference type="NCBI Taxonomy" id="1294267"/>
    <lineage>
        <taxon>Bacteria</taxon>
        <taxon>Bacillati</taxon>
        <taxon>Bacillota</taxon>
        <taxon>Bacilli</taxon>
        <taxon>Bacillales</taxon>
        <taxon>Paenibacillaceae</taxon>
        <taxon>Cohnella</taxon>
    </lineage>
</organism>
<evidence type="ECO:0000313" key="6">
    <source>
        <dbReference type="EMBL" id="RED52757.1"/>
    </source>
</evidence>
<dbReference type="Gene3D" id="3.30.450.20">
    <property type="entry name" value="PAS domain"/>
    <property type="match status" value="1"/>
</dbReference>
<comment type="caution">
    <text evidence="6">The sequence shown here is derived from an EMBL/GenBank/DDBJ whole genome shotgun (WGS) entry which is preliminary data.</text>
</comment>
<dbReference type="PANTHER" id="PTHR43280:SF28">
    <property type="entry name" value="HTH-TYPE TRANSCRIPTIONAL ACTIVATOR RHAS"/>
    <property type="match status" value="1"/>
</dbReference>
<dbReference type="InterPro" id="IPR018060">
    <property type="entry name" value="HTH_AraC"/>
</dbReference>
<protein>
    <submittedName>
        <fullName evidence="6">AraC-like DNA-binding protein</fullName>
    </submittedName>
</protein>
<feature type="transmembrane region" description="Helical" evidence="4">
    <location>
        <begin position="12"/>
        <end position="34"/>
    </location>
</feature>
<evidence type="ECO:0000256" key="4">
    <source>
        <dbReference type="SAM" id="Phobius"/>
    </source>
</evidence>
<dbReference type="Gene3D" id="1.10.10.60">
    <property type="entry name" value="Homeodomain-like"/>
    <property type="match status" value="2"/>
</dbReference>
<evidence type="ECO:0000256" key="3">
    <source>
        <dbReference type="ARBA" id="ARBA00023163"/>
    </source>
</evidence>
<keyword evidence="4" id="KW-1133">Transmembrane helix</keyword>